<accession>A0A151QSV5</accession>
<evidence type="ECO:0000259" key="1">
    <source>
        <dbReference type="Pfam" id="PF07727"/>
    </source>
</evidence>
<sequence>MEQPPGFVAQGKSSGLVCCLRKSLYGLKQSPRTWFGRFSIVVQQFGMNRSEADHSVFY</sequence>
<dbReference type="Proteomes" id="UP000075243">
    <property type="component" value="Unassembled WGS sequence"/>
</dbReference>
<keyword evidence="3" id="KW-1185">Reference proteome</keyword>
<proteinExistence type="predicted"/>
<dbReference type="Pfam" id="PF07727">
    <property type="entry name" value="RVT_2"/>
    <property type="match status" value="1"/>
</dbReference>
<dbReference type="EMBL" id="KQ484897">
    <property type="protein sequence ID" value="KYP33399.1"/>
    <property type="molecule type" value="Genomic_DNA"/>
</dbReference>
<dbReference type="Gramene" id="C.cajan_43483.t">
    <property type="protein sequence ID" value="C.cajan_43483.t.cds1"/>
    <property type="gene ID" value="C.cajan_43483"/>
</dbReference>
<dbReference type="InterPro" id="IPR013103">
    <property type="entry name" value="RVT_2"/>
</dbReference>
<gene>
    <name evidence="2" type="ORF">KK1_045747</name>
</gene>
<evidence type="ECO:0000313" key="2">
    <source>
        <dbReference type="EMBL" id="KYP33399.1"/>
    </source>
</evidence>
<name>A0A151QSV5_CAJCA</name>
<feature type="domain" description="Reverse transcriptase Ty1/copia-type" evidence="1">
    <location>
        <begin position="1"/>
        <end position="57"/>
    </location>
</feature>
<reference evidence="2" key="1">
    <citation type="journal article" date="2012" name="Nat. Biotechnol.">
        <title>Draft genome sequence of pigeonpea (Cajanus cajan), an orphan legume crop of resource-poor farmers.</title>
        <authorList>
            <person name="Varshney R.K."/>
            <person name="Chen W."/>
            <person name="Li Y."/>
            <person name="Bharti A.K."/>
            <person name="Saxena R.K."/>
            <person name="Schlueter J.A."/>
            <person name="Donoghue M.T."/>
            <person name="Azam S."/>
            <person name="Fan G."/>
            <person name="Whaley A.M."/>
            <person name="Farmer A.D."/>
            <person name="Sheridan J."/>
            <person name="Iwata A."/>
            <person name="Tuteja R."/>
            <person name="Penmetsa R.V."/>
            <person name="Wu W."/>
            <person name="Upadhyaya H.D."/>
            <person name="Yang S.P."/>
            <person name="Shah T."/>
            <person name="Saxena K.B."/>
            <person name="Michael T."/>
            <person name="McCombie W.R."/>
            <person name="Yang B."/>
            <person name="Zhang G."/>
            <person name="Yang H."/>
            <person name="Wang J."/>
            <person name="Spillane C."/>
            <person name="Cook D.R."/>
            <person name="May G.D."/>
            <person name="Xu X."/>
            <person name="Jackson S.A."/>
        </authorList>
    </citation>
    <scope>NUCLEOTIDE SEQUENCE [LARGE SCALE GENOMIC DNA]</scope>
</reference>
<protein>
    <submittedName>
        <fullName evidence="2">Retrovirus-related Pol polyprotein from transposon TNT 1-94</fullName>
    </submittedName>
</protein>
<dbReference type="AlphaFoldDB" id="A0A151QSV5"/>
<organism evidence="2 3">
    <name type="scientific">Cajanus cajan</name>
    <name type="common">Pigeon pea</name>
    <name type="synonym">Cajanus indicus</name>
    <dbReference type="NCBI Taxonomy" id="3821"/>
    <lineage>
        <taxon>Eukaryota</taxon>
        <taxon>Viridiplantae</taxon>
        <taxon>Streptophyta</taxon>
        <taxon>Embryophyta</taxon>
        <taxon>Tracheophyta</taxon>
        <taxon>Spermatophyta</taxon>
        <taxon>Magnoliopsida</taxon>
        <taxon>eudicotyledons</taxon>
        <taxon>Gunneridae</taxon>
        <taxon>Pentapetalae</taxon>
        <taxon>rosids</taxon>
        <taxon>fabids</taxon>
        <taxon>Fabales</taxon>
        <taxon>Fabaceae</taxon>
        <taxon>Papilionoideae</taxon>
        <taxon>50 kb inversion clade</taxon>
        <taxon>NPAAA clade</taxon>
        <taxon>indigoferoid/millettioid clade</taxon>
        <taxon>Phaseoleae</taxon>
        <taxon>Cajanus</taxon>
    </lineage>
</organism>
<evidence type="ECO:0000313" key="3">
    <source>
        <dbReference type="Proteomes" id="UP000075243"/>
    </source>
</evidence>